<dbReference type="AlphaFoldDB" id="T1KZG5"/>
<organism evidence="2 3">
    <name type="scientific">Tetranychus urticae</name>
    <name type="common">Two-spotted spider mite</name>
    <dbReference type="NCBI Taxonomy" id="32264"/>
    <lineage>
        <taxon>Eukaryota</taxon>
        <taxon>Metazoa</taxon>
        <taxon>Ecdysozoa</taxon>
        <taxon>Arthropoda</taxon>
        <taxon>Chelicerata</taxon>
        <taxon>Arachnida</taxon>
        <taxon>Acari</taxon>
        <taxon>Acariformes</taxon>
        <taxon>Trombidiformes</taxon>
        <taxon>Prostigmata</taxon>
        <taxon>Eleutherengona</taxon>
        <taxon>Raphignathae</taxon>
        <taxon>Tetranychoidea</taxon>
        <taxon>Tetranychidae</taxon>
        <taxon>Tetranychus</taxon>
    </lineage>
</organism>
<evidence type="ECO:0000256" key="1">
    <source>
        <dbReference type="SAM" id="MobiDB-lite"/>
    </source>
</evidence>
<evidence type="ECO:0000313" key="2">
    <source>
        <dbReference type="EnsemblMetazoa" id="tetur28g01530.1"/>
    </source>
</evidence>
<sequence>MCLSEKPYESPTTYYNNRKSSRRSEVYGGRPRDRGVRYRGGYPESGYGGGFVSHGSGKAFGSGYGGFEASSSSGVGFGYSGGSGVYGSNFNGRGKTKGRGNGAGRGGYKGGNGTRKFPHVTQRKTPTRGRGISTTQQRKMGLADTFYCFKDLPRNKGYTGYLIPVDVFQFCDFISIGNTALKER</sequence>
<feature type="region of interest" description="Disordered" evidence="1">
    <location>
        <begin position="1"/>
        <end position="41"/>
    </location>
</feature>
<dbReference type="EMBL" id="CAEY01000740">
    <property type="status" value="NOT_ANNOTATED_CDS"/>
    <property type="molecule type" value="Genomic_DNA"/>
</dbReference>
<evidence type="ECO:0000313" key="3">
    <source>
        <dbReference type="Proteomes" id="UP000015104"/>
    </source>
</evidence>
<feature type="compositionally biased region" description="Gly residues" evidence="1">
    <location>
        <begin position="99"/>
        <end position="113"/>
    </location>
</feature>
<feature type="region of interest" description="Disordered" evidence="1">
    <location>
        <begin position="92"/>
        <end position="133"/>
    </location>
</feature>
<reference evidence="2" key="2">
    <citation type="submission" date="2015-06" db="UniProtKB">
        <authorList>
            <consortium name="EnsemblMetazoa"/>
        </authorList>
    </citation>
    <scope>IDENTIFICATION</scope>
</reference>
<accession>T1KZG5</accession>
<keyword evidence="3" id="KW-1185">Reference proteome</keyword>
<dbReference type="EnsemblMetazoa" id="tetur28g01530.1">
    <property type="protein sequence ID" value="tetur28g01530.1"/>
    <property type="gene ID" value="tetur28g01530"/>
</dbReference>
<reference evidence="3" key="1">
    <citation type="submission" date="2011-08" db="EMBL/GenBank/DDBJ databases">
        <authorList>
            <person name="Rombauts S."/>
        </authorList>
    </citation>
    <scope>NUCLEOTIDE SEQUENCE</scope>
    <source>
        <strain evidence="3">London</strain>
    </source>
</reference>
<name>T1KZG5_TETUR</name>
<dbReference type="HOGENOM" id="CLU_126205_0_0_1"/>
<dbReference type="Proteomes" id="UP000015104">
    <property type="component" value="Unassembled WGS sequence"/>
</dbReference>
<feature type="compositionally biased region" description="Basic and acidic residues" evidence="1">
    <location>
        <begin position="22"/>
        <end position="36"/>
    </location>
</feature>
<proteinExistence type="predicted"/>
<feature type="compositionally biased region" description="Basic residues" evidence="1">
    <location>
        <begin position="116"/>
        <end position="127"/>
    </location>
</feature>
<protein>
    <submittedName>
        <fullName evidence="2">Uncharacterized protein</fullName>
    </submittedName>
</protein>